<reference evidence="1 2" key="1">
    <citation type="journal article" date="2008" name="Nat. Biotechnol.">
        <title>Genome sequencing and analysis of the filamentous fungus Penicillium chrysogenum.</title>
        <authorList>
            <person name="van den Berg M.A."/>
            <person name="Albang R."/>
            <person name="Albermann K."/>
            <person name="Badger J.H."/>
            <person name="Daran J.-M."/>
            <person name="Driessen A.J.M."/>
            <person name="Garcia-Estrada C."/>
            <person name="Fedorova N.D."/>
            <person name="Harris D.M."/>
            <person name="Heijne W.H.M."/>
            <person name="Joardar V.S."/>
            <person name="Kiel J.A.K.W."/>
            <person name="Kovalchuk A."/>
            <person name="Martin J.F."/>
            <person name="Nierman W.C."/>
            <person name="Nijland J.G."/>
            <person name="Pronk J.T."/>
            <person name="Roubos J.A."/>
            <person name="van der Klei I.J."/>
            <person name="van Peij N.N.M.E."/>
            <person name="Veenhuis M."/>
            <person name="von Doehren H."/>
            <person name="Wagner C."/>
            <person name="Wortman J.R."/>
            <person name="Bovenberg R.A.L."/>
        </authorList>
    </citation>
    <scope>NUCLEOTIDE SEQUENCE [LARGE SCALE GENOMIC DNA]</scope>
    <source>
        <strain evidence="2">ATCC 28089 / DSM 1075 / NRRL 1951 / Wisconsin 54-1255</strain>
    </source>
</reference>
<sequence length="164" mass="17802">MWCPKVKGSSVSREIANDVVRNSGGISEGRAPTEVHYPIGGLLMKQAEKLEALGQKAFEALVKRAKPQKHGADYSLLFGEKDHLACYVVMVEANQVGGDGHDQLLTYMAMKCWSTYHGLEYCSKGNLPIQISTSTSPLGPRGKASQHLHCYVNILVQGCLGANN</sequence>
<evidence type="ECO:0000313" key="1">
    <source>
        <dbReference type="EMBL" id="CAP80451.1"/>
    </source>
</evidence>
<gene>
    <name evidence="1" type="ORF">Pc12g08240</name>
    <name evidence="1" type="ORF">PCH_Pc12g08240</name>
</gene>
<keyword evidence="2" id="KW-1185">Reference proteome</keyword>
<dbReference type="Proteomes" id="UP000000724">
    <property type="component" value="Contig Pc00c12"/>
</dbReference>
<dbReference type="HOGENOM" id="CLU_1619583_0_0_1"/>
<protein>
    <submittedName>
        <fullName evidence="1">Uncharacterized protein</fullName>
    </submittedName>
</protein>
<dbReference type="VEuPathDB" id="FungiDB:PCH_Pc12g08240"/>
<accession>B6GXZ3</accession>
<evidence type="ECO:0000313" key="2">
    <source>
        <dbReference type="Proteomes" id="UP000000724"/>
    </source>
</evidence>
<dbReference type="AlphaFoldDB" id="B6GXZ3"/>
<dbReference type="EMBL" id="AM920427">
    <property type="protein sequence ID" value="CAP80451.1"/>
    <property type="molecule type" value="Genomic_DNA"/>
</dbReference>
<name>B6GXZ3_PENRW</name>
<proteinExistence type="predicted"/>
<organism evidence="1 2">
    <name type="scientific">Penicillium rubens (strain ATCC 28089 / DSM 1075 / NRRL 1951 / Wisconsin 54-1255)</name>
    <name type="common">Penicillium chrysogenum</name>
    <dbReference type="NCBI Taxonomy" id="500485"/>
    <lineage>
        <taxon>Eukaryota</taxon>
        <taxon>Fungi</taxon>
        <taxon>Dikarya</taxon>
        <taxon>Ascomycota</taxon>
        <taxon>Pezizomycotina</taxon>
        <taxon>Eurotiomycetes</taxon>
        <taxon>Eurotiomycetidae</taxon>
        <taxon>Eurotiales</taxon>
        <taxon>Aspergillaceae</taxon>
        <taxon>Penicillium</taxon>
        <taxon>Penicillium chrysogenum species complex</taxon>
    </lineage>
</organism>